<evidence type="ECO:0000313" key="5">
    <source>
        <dbReference type="EMBL" id="CAD9681705.1"/>
    </source>
</evidence>
<dbReference type="PANTHER" id="PTHR10566:SF113">
    <property type="entry name" value="PROTEIN ACTIVITY OF BC1 COMPLEX KINASE 7, CHLOROPLASTIC"/>
    <property type="match status" value="1"/>
</dbReference>
<feature type="transmembrane region" description="Helical" evidence="2">
    <location>
        <begin position="681"/>
        <end position="703"/>
    </location>
</feature>
<feature type="domain" description="ABC1 atypical kinase-like" evidence="4">
    <location>
        <begin position="237"/>
        <end position="472"/>
    </location>
</feature>
<proteinExistence type="inferred from homology"/>
<evidence type="ECO:0000256" key="1">
    <source>
        <dbReference type="ARBA" id="ARBA00009670"/>
    </source>
</evidence>
<reference evidence="5" key="1">
    <citation type="submission" date="2021-01" db="EMBL/GenBank/DDBJ databases">
        <authorList>
            <person name="Corre E."/>
            <person name="Pelletier E."/>
            <person name="Niang G."/>
            <person name="Scheremetjew M."/>
            <person name="Finn R."/>
            <person name="Kale V."/>
            <person name="Holt S."/>
            <person name="Cochrane G."/>
            <person name="Meng A."/>
            <person name="Brown T."/>
            <person name="Cohen L."/>
        </authorList>
    </citation>
    <scope>NUCLEOTIDE SEQUENCE</scope>
    <source>
        <strain evidence="5">CCMP1452</strain>
    </source>
</reference>
<organism evidence="5">
    <name type="scientific">Eucampia antarctica</name>
    <dbReference type="NCBI Taxonomy" id="49252"/>
    <lineage>
        <taxon>Eukaryota</taxon>
        <taxon>Sar</taxon>
        <taxon>Stramenopiles</taxon>
        <taxon>Ochrophyta</taxon>
        <taxon>Bacillariophyta</taxon>
        <taxon>Mediophyceae</taxon>
        <taxon>Biddulphiophycidae</taxon>
        <taxon>Hemiaulales</taxon>
        <taxon>Hemiaulaceae</taxon>
        <taxon>Eucampia</taxon>
    </lineage>
</organism>
<dbReference type="Pfam" id="PF03109">
    <property type="entry name" value="ABC1"/>
    <property type="match status" value="1"/>
</dbReference>
<keyword evidence="3" id="KW-0732">Signal</keyword>
<protein>
    <recommendedName>
        <fullName evidence="4">ABC1 atypical kinase-like domain-containing protein</fullName>
    </recommendedName>
</protein>
<gene>
    <name evidence="5" type="ORF">EANT1437_LOCUS9854</name>
</gene>
<keyword evidence="2" id="KW-0812">Transmembrane</keyword>
<dbReference type="InterPro" id="IPR050154">
    <property type="entry name" value="UbiB_kinase"/>
</dbReference>
<evidence type="ECO:0000256" key="3">
    <source>
        <dbReference type="SAM" id="SignalP"/>
    </source>
</evidence>
<feature type="chain" id="PRO_5031487120" description="ABC1 atypical kinase-like domain-containing protein" evidence="3">
    <location>
        <begin position="20"/>
        <end position="727"/>
    </location>
</feature>
<dbReference type="CDD" id="cd05121">
    <property type="entry name" value="ABC1_ADCK3-like"/>
    <property type="match status" value="1"/>
</dbReference>
<dbReference type="InterPro" id="IPR004147">
    <property type="entry name" value="ABC1_dom"/>
</dbReference>
<dbReference type="AlphaFoldDB" id="A0A7S2WE07"/>
<keyword evidence="2" id="KW-0472">Membrane</keyword>
<dbReference type="EMBL" id="HBHI01019215">
    <property type="protein sequence ID" value="CAD9681705.1"/>
    <property type="molecule type" value="Transcribed_RNA"/>
</dbReference>
<dbReference type="PANTHER" id="PTHR10566">
    <property type="entry name" value="CHAPERONE-ACTIVITY OF BC1 COMPLEX CABC1 -RELATED"/>
    <property type="match status" value="1"/>
</dbReference>
<sequence>MKLIFVPALLLATTASIDAYVMPTNKLTTRHLHLTARSLHQLSSSPKKKSSSLKAATMTEKEMLEEIEADATAVVEEMMEEDCMVTEDGEPADELCVDEDEQEKVKSIIQTTFEMVSDASTMSEDIMIENDDNEEIVVPEGELLEQGWEMRANSSAVRRNAEVWKFALKCVFKVLKPRKLRKNDASEEEIIAAKSEAANYIKNGLLTLGPSFVKLGQVISTRTDVLPVEYTEVLKSLQDDVPGFSGKRAKNIVTKELGVDCDTIFQDFSAEPLAAASLGQVHTAYYKGKKVAIKVQRAGLKELFDSDLKNLKKVAVLLDKFDPKTDGADRNWVAIYEESERLLYEEINYVNEAENARRFAADFKDISYVRVPDVYSDISTPRVLIMEFIESLKLTDIEQIDSLGLNRDLLAKRTANSFLRQIIETGYFHCDPHPGNLCVDRKGNLVYYDFGMMDELKPNVRSGFRTFCTSLFAGGPMIDDFDLAQNAKSLVDGVEEAGVLARGADRLAVEKLARFFMKTFKNKQLGKSGTNVKQTVGTDLQTLTENNVFRFPSTFTFIFRAFASIDGIGKGLDSNFDVGKLAQPFIETFIDSQKGYESPTRKNFNIFSKATGLNTDDINTAITSPRKIAYIEETVRAMEDGTLKVRVRSMENEKALERMTLTQDRMEKIMISSLLFSMAGLAPRLISGASALGGGFFALQAFLQSTKIKKFDKTQAKFVQTNFVDDE</sequence>
<evidence type="ECO:0000256" key="2">
    <source>
        <dbReference type="SAM" id="Phobius"/>
    </source>
</evidence>
<comment type="similarity">
    <text evidence="1">Belongs to the protein kinase superfamily. ADCK protein kinase family.</text>
</comment>
<dbReference type="InterPro" id="IPR011009">
    <property type="entry name" value="Kinase-like_dom_sf"/>
</dbReference>
<evidence type="ECO:0000259" key="4">
    <source>
        <dbReference type="Pfam" id="PF03109"/>
    </source>
</evidence>
<dbReference type="SUPFAM" id="SSF56112">
    <property type="entry name" value="Protein kinase-like (PK-like)"/>
    <property type="match status" value="1"/>
</dbReference>
<name>A0A7S2WE07_9STRA</name>
<accession>A0A7S2WE07</accession>
<keyword evidence="2" id="KW-1133">Transmembrane helix</keyword>
<feature type="signal peptide" evidence="3">
    <location>
        <begin position="1"/>
        <end position="19"/>
    </location>
</feature>